<evidence type="ECO:0008006" key="9">
    <source>
        <dbReference type="Google" id="ProtNLM"/>
    </source>
</evidence>
<reference evidence="8" key="1">
    <citation type="journal article" date="2019" name="Int. J. Syst. Evol. Microbiol.">
        <title>The Global Catalogue of Microorganisms (GCM) 10K type strain sequencing project: providing services to taxonomists for standard genome sequencing and annotation.</title>
        <authorList>
            <consortium name="The Broad Institute Genomics Platform"/>
            <consortium name="The Broad Institute Genome Sequencing Center for Infectious Disease"/>
            <person name="Wu L."/>
            <person name="Ma J."/>
        </authorList>
    </citation>
    <scope>NUCLEOTIDE SEQUENCE [LARGE SCALE GENOMIC DNA]</scope>
    <source>
        <strain evidence="8">JCM 4602</strain>
    </source>
</reference>
<dbReference type="NCBIfam" id="NF045897">
    <property type="entry name" value="SCO3242_trans"/>
    <property type="match status" value="1"/>
</dbReference>
<feature type="compositionally biased region" description="Gly residues" evidence="5">
    <location>
        <begin position="82"/>
        <end position="96"/>
    </location>
</feature>
<feature type="chain" id="PRO_5047518260" description="Prenyltransferase" evidence="6">
    <location>
        <begin position="21"/>
        <end position="578"/>
    </location>
</feature>
<comment type="subcellular location">
    <subcellularLocation>
        <location evidence="1">Membrane</location>
        <topology evidence="1">Multi-pass membrane protein</topology>
    </subcellularLocation>
</comment>
<dbReference type="Pfam" id="PF01040">
    <property type="entry name" value="UbiA"/>
    <property type="match status" value="1"/>
</dbReference>
<keyword evidence="2" id="KW-0812">Transmembrane</keyword>
<evidence type="ECO:0000256" key="2">
    <source>
        <dbReference type="ARBA" id="ARBA00022692"/>
    </source>
</evidence>
<keyword evidence="3" id="KW-1133">Transmembrane helix</keyword>
<sequence>MRRRGRVLPAALVAALAALPAGPGRRNGFPHGVRTDAVTHDSLSGAGGTAPAPDRPGPPPTGRNGEQGADAGPGLTDAAFGPGAGAVVGSGTGQAAGSGTAPSTGAGIGPASGPAAGPGTGVGSGRGAPRQRLRAWAELLRVSALFSVPGDALAGAAAVGRRPGRGTALAIGASLCLYEAGMALNDWADRDEDAVDRPHRPIPSGRISPAAALGAAGVLTAAGLALAARAGRPALTVATGLAATVWAYDLHLKHTKAGPAAMAAARSLDLLLGATAAVTATGTARRTSAGAAGGGSRPDNVAGPRTAARALRTPGPGPVILPPPTRGGLTGALPALPAALVLGAHTYGVTAVSRHETQGGSTGTPLAVLATTTALAAAVLGEWRGRWGQRPEGLATRGPASVGPAPHPEASFARAADSGAGPGRAAPLEGILGWAAALGVTSQPGGGFPGQSAVPGATPQPEGTLRSGLPGWAQAGPGGGAVPAPRPESLLGRTVADPTRLLTLALTGAYLRTAAPPLLHAALNPSPPLTQRAVGGGIRAMIPLQAALAARAGSPVTGLAVMGLVPLARSLARKVSLT</sequence>
<name>A0ABQ3BUU1_9ACTN</name>
<dbReference type="PANTHER" id="PTHR42723">
    <property type="entry name" value="CHLOROPHYLL SYNTHASE"/>
    <property type="match status" value="1"/>
</dbReference>
<evidence type="ECO:0000313" key="7">
    <source>
        <dbReference type="EMBL" id="GGZ56059.1"/>
    </source>
</evidence>
<dbReference type="Proteomes" id="UP000624183">
    <property type="component" value="Unassembled WGS sequence"/>
</dbReference>
<evidence type="ECO:0000256" key="3">
    <source>
        <dbReference type="ARBA" id="ARBA00022989"/>
    </source>
</evidence>
<dbReference type="PANTHER" id="PTHR42723:SF1">
    <property type="entry name" value="CHLOROPHYLL SYNTHASE, CHLOROPLASTIC"/>
    <property type="match status" value="1"/>
</dbReference>
<feature type="signal peptide" evidence="6">
    <location>
        <begin position="1"/>
        <end position="20"/>
    </location>
</feature>
<dbReference type="InterPro" id="IPR050475">
    <property type="entry name" value="Prenyltransferase_related"/>
</dbReference>
<organism evidence="7 8">
    <name type="scientific">Streptomyces rubiginosohelvolus</name>
    <dbReference type="NCBI Taxonomy" id="67362"/>
    <lineage>
        <taxon>Bacteria</taxon>
        <taxon>Bacillati</taxon>
        <taxon>Actinomycetota</taxon>
        <taxon>Actinomycetes</taxon>
        <taxon>Kitasatosporales</taxon>
        <taxon>Streptomycetaceae</taxon>
        <taxon>Streptomyces</taxon>
    </lineage>
</organism>
<accession>A0ABQ3BUU1</accession>
<dbReference type="Gene3D" id="1.10.357.140">
    <property type="entry name" value="UbiA prenyltransferase"/>
    <property type="match status" value="1"/>
</dbReference>
<gene>
    <name evidence="7" type="ORF">GCM10010328_33530</name>
</gene>
<feature type="compositionally biased region" description="Gly residues" evidence="5">
    <location>
        <begin position="106"/>
        <end position="126"/>
    </location>
</feature>
<comment type="caution">
    <text evidence="7">The sequence shown here is derived from an EMBL/GenBank/DDBJ whole genome shotgun (WGS) entry which is preliminary data.</text>
</comment>
<dbReference type="EMBL" id="BMUW01000005">
    <property type="protein sequence ID" value="GGZ56059.1"/>
    <property type="molecule type" value="Genomic_DNA"/>
</dbReference>
<evidence type="ECO:0000256" key="4">
    <source>
        <dbReference type="ARBA" id="ARBA00023136"/>
    </source>
</evidence>
<feature type="region of interest" description="Disordered" evidence="5">
    <location>
        <begin position="389"/>
        <end position="424"/>
    </location>
</feature>
<keyword evidence="4" id="KW-0472">Membrane</keyword>
<feature type="region of interest" description="Disordered" evidence="5">
    <location>
        <begin position="446"/>
        <end position="483"/>
    </location>
</feature>
<feature type="region of interest" description="Disordered" evidence="5">
    <location>
        <begin position="285"/>
        <end position="318"/>
    </location>
</feature>
<dbReference type="InterPro" id="IPR044878">
    <property type="entry name" value="UbiA_sf"/>
</dbReference>
<dbReference type="InterPro" id="IPR000537">
    <property type="entry name" value="UbiA_prenyltransferase"/>
</dbReference>
<evidence type="ECO:0000256" key="5">
    <source>
        <dbReference type="SAM" id="MobiDB-lite"/>
    </source>
</evidence>
<keyword evidence="6" id="KW-0732">Signal</keyword>
<protein>
    <recommendedName>
        <fullName evidence="9">Prenyltransferase</fullName>
    </recommendedName>
</protein>
<feature type="region of interest" description="Disordered" evidence="5">
    <location>
        <begin position="21"/>
        <end position="129"/>
    </location>
</feature>
<evidence type="ECO:0000256" key="1">
    <source>
        <dbReference type="ARBA" id="ARBA00004141"/>
    </source>
</evidence>
<evidence type="ECO:0000313" key="8">
    <source>
        <dbReference type="Proteomes" id="UP000624183"/>
    </source>
</evidence>
<evidence type="ECO:0000256" key="6">
    <source>
        <dbReference type="SAM" id="SignalP"/>
    </source>
</evidence>
<keyword evidence="8" id="KW-1185">Reference proteome</keyword>
<proteinExistence type="predicted"/>